<feature type="transmembrane region" description="Helical" evidence="1">
    <location>
        <begin position="137"/>
        <end position="156"/>
    </location>
</feature>
<dbReference type="EMBL" id="OY660873">
    <property type="protein sequence ID" value="CAJ1066039.1"/>
    <property type="molecule type" value="Genomic_DNA"/>
</dbReference>
<proteinExistence type="predicted"/>
<organism evidence="2 3">
    <name type="scientific">Xyrichtys novacula</name>
    <name type="common">Pearly razorfish</name>
    <name type="synonym">Hemipteronotus novacula</name>
    <dbReference type="NCBI Taxonomy" id="13765"/>
    <lineage>
        <taxon>Eukaryota</taxon>
        <taxon>Metazoa</taxon>
        <taxon>Chordata</taxon>
        <taxon>Craniata</taxon>
        <taxon>Vertebrata</taxon>
        <taxon>Euteleostomi</taxon>
        <taxon>Actinopterygii</taxon>
        <taxon>Neopterygii</taxon>
        <taxon>Teleostei</taxon>
        <taxon>Neoteleostei</taxon>
        <taxon>Acanthomorphata</taxon>
        <taxon>Eupercaria</taxon>
        <taxon>Labriformes</taxon>
        <taxon>Labridae</taxon>
        <taxon>Xyrichtys</taxon>
    </lineage>
</organism>
<dbReference type="SUPFAM" id="SSF81321">
    <property type="entry name" value="Family A G protein-coupled receptor-like"/>
    <property type="match status" value="1"/>
</dbReference>
<keyword evidence="1" id="KW-0812">Transmembrane</keyword>
<feature type="transmembrane region" description="Helical" evidence="1">
    <location>
        <begin position="105"/>
        <end position="125"/>
    </location>
</feature>
<name>A0AAV1G013_XYRNO</name>
<feature type="transmembrane region" description="Helical" evidence="1">
    <location>
        <begin position="72"/>
        <end position="93"/>
    </location>
</feature>
<reference evidence="2" key="1">
    <citation type="submission" date="2023-08" db="EMBL/GenBank/DDBJ databases">
        <authorList>
            <person name="Alioto T."/>
            <person name="Alioto T."/>
            <person name="Gomez Garrido J."/>
        </authorList>
    </citation>
    <scope>NUCLEOTIDE SEQUENCE</scope>
</reference>
<sequence length="158" mass="17537">MTIIPDQALSQELSVLLDKGTIEPVAIQGVLLFGSRQRWWTMSHPRLDVSQQIPEGPEVQHAQHCREDSGSVLTVATYIIFSIGMPLTLMAIYSAYFTVRSDPVAAIYVFNLIIADLIQLCCMFISEVPSARTDYIAEVYLIAVQASIGFMVSLAIER</sequence>
<dbReference type="AlphaFoldDB" id="A0AAV1G013"/>
<evidence type="ECO:0000313" key="2">
    <source>
        <dbReference type="EMBL" id="CAJ1066039.1"/>
    </source>
</evidence>
<keyword evidence="2" id="KW-0675">Receptor</keyword>
<protein>
    <submittedName>
        <fullName evidence="2">G-protein coupled receptor 4-like</fullName>
    </submittedName>
</protein>
<gene>
    <name evidence="2" type="ORF">XNOV1_A038868</name>
</gene>
<accession>A0AAV1G013</accession>
<evidence type="ECO:0000256" key="1">
    <source>
        <dbReference type="SAM" id="Phobius"/>
    </source>
</evidence>
<dbReference type="Proteomes" id="UP001178508">
    <property type="component" value="Chromosome 10"/>
</dbReference>
<keyword evidence="3" id="KW-1185">Reference proteome</keyword>
<evidence type="ECO:0000313" key="3">
    <source>
        <dbReference type="Proteomes" id="UP001178508"/>
    </source>
</evidence>
<keyword evidence="1" id="KW-1133">Transmembrane helix</keyword>
<keyword evidence="1" id="KW-0472">Membrane</keyword>
<dbReference type="Gene3D" id="1.20.1070.10">
    <property type="entry name" value="Rhodopsin 7-helix transmembrane proteins"/>
    <property type="match status" value="1"/>
</dbReference>